<evidence type="ECO:0000256" key="1">
    <source>
        <dbReference type="SAM" id="Coils"/>
    </source>
</evidence>
<evidence type="ECO:0000313" key="2">
    <source>
        <dbReference type="EMBL" id="CAD9568653.1"/>
    </source>
</evidence>
<sequence>MENGAGGATVDKTRQVLDALRALHSHDEEVASNIAKESQAREQALQRAAEAEAQLKAEIDDHNARKAELERARALADQLPVLTRQIEERETECEGLRQEILELKAQEVDARKEVEDLSDSHMKAKTQLDAALEAQERYRSEYQLTRSALESARKEIIKQQESMIRYKELMMDRDVELEMIAKELTSSSGLLAKVHKKVQQ</sequence>
<protein>
    <submittedName>
        <fullName evidence="2">Uncharacterized protein</fullName>
    </submittedName>
</protein>
<proteinExistence type="predicted"/>
<keyword evidence="1" id="KW-0175">Coiled coil</keyword>
<dbReference type="EMBL" id="HBGW01043209">
    <property type="protein sequence ID" value="CAD9568653.1"/>
    <property type="molecule type" value="Transcribed_RNA"/>
</dbReference>
<dbReference type="AlphaFoldDB" id="A0A7S2NZP3"/>
<feature type="coiled-coil region" evidence="1">
    <location>
        <begin position="34"/>
        <end position="169"/>
    </location>
</feature>
<gene>
    <name evidence="2" type="ORF">BRAN1462_LOCUS27380</name>
</gene>
<accession>A0A7S2NZP3</accession>
<organism evidence="2">
    <name type="scientific">Zooxanthella nutricula</name>
    <dbReference type="NCBI Taxonomy" id="1333877"/>
    <lineage>
        <taxon>Eukaryota</taxon>
        <taxon>Sar</taxon>
        <taxon>Alveolata</taxon>
        <taxon>Dinophyceae</taxon>
        <taxon>Peridiniales</taxon>
        <taxon>Peridiniales incertae sedis</taxon>
        <taxon>Zooxanthella</taxon>
    </lineage>
</organism>
<name>A0A7S2NZP3_9DINO</name>
<reference evidence="2" key="1">
    <citation type="submission" date="2021-01" db="EMBL/GenBank/DDBJ databases">
        <authorList>
            <person name="Corre E."/>
            <person name="Pelletier E."/>
            <person name="Niang G."/>
            <person name="Scheremetjew M."/>
            <person name="Finn R."/>
            <person name="Kale V."/>
            <person name="Holt S."/>
            <person name="Cochrane G."/>
            <person name="Meng A."/>
            <person name="Brown T."/>
            <person name="Cohen L."/>
        </authorList>
    </citation>
    <scope>NUCLEOTIDE SEQUENCE</scope>
    <source>
        <strain evidence="2">RCC3387</strain>
    </source>
</reference>